<evidence type="ECO:0000256" key="14">
    <source>
        <dbReference type="PROSITE-ProRule" id="PRU00175"/>
    </source>
</evidence>
<dbReference type="GO" id="GO:0016740">
    <property type="term" value="F:transferase activity"/>
    <property type="evidence" value="ECO:0007669"/>
    <property type="project" value="UniProtKB-KW"/>
</dbReference>
<feature type="compositionally biased region" description="Polar residues" evidence="15">
    <location>
        <begin position="133"/>
        <end position="144"/>
    </location>
</feature>
<dbReference type="InterPro" id="IPR044066">
    <property type="entry name" value="TRIAD_supradom"/>
</dbReference>
<feature type="compositionally biased region" description="Acidic residues" evidence="15">
    <location>
        <begin position="453"/>
        <end position="465"/>
    </location>
</feature>
<dbReference type="Pfam" id="PF24471">
    <property type="entry name" value="KH_DEAH11"/>
    <property type="match status" value="1"/>
</dbReference>
<dbReference type="Pfam" id="PF22191">
    <property type="entry name" value="IBR_1"/>
    <property type="match status" value="1"/>
</dbReference>
<comment type="similarity">
    <text evidence="12">Belongs to the DEAD box helicase family. DEAH subfamily. PRP16 sub-subfamily.</text>
</comment>
<feature type="region of interest" description="Disordered" evidence="15">
    <location>
        <begin position="418"/>
        <end position="467"/>
    </location>
</feature>
<evidence type="ECO:0000256" key="6">
    <source>
        <dbReference type="ARBA" id="ARBA00022771"/>
    </source>
</evidence>
<evidence type="ECO:0000256" key="5">
    <source>
        <dbReference type="ARBA" id="ARBA00022741"/>
    </source>
</evidence>
<keyword evidence="6 14" id="KW-0863">Zinc-finger</keyword>
<keyword evidence="11" id="KW-0067">ATP-binding</keyword>
<evidence type="ECO:0000256" key="8">
    <source>
        <dbReference type="ARBA" id="ARBA00022801"/>
    </source>
</evidence>
<feature type="domain" description="RING-type" evidence="16">
    <location>
        <begin position="2193"/>
        <end position="2237"/>
    </location>
</feature>
<evidence type="ECO:0000256" key="10">
    <source>
        <dbReference type="ARBA" id="ARBA00022833"/>
    </source>
</evidence>
<dbReference type="PROSITE" id="PS50089">
    <property type="entry name" value="ZF_RING_2"/>
    <property type="match status" value="1"/>
</dbReference>
<evidence type="ECO:0000256" key="2">
    <source>
        <dbReference type="ARBA" id="ARBA00022679"/>
    </source>
</evidence>
<keyword evidence="3" id="KW-0479">Metal-binding</keyword>
<dbReference type="InterPro" id="IPR002464">
    <property type="entry name" value="DNA/RNA_helicase_DEAH_CS"/>
</dbReference>
<dbReference type="GO" id="GO:0008270">
    <property type="term" value="F:zinc ion binding"/>
    <property type="evidence" value="ECO:0007669"/>
    <property type="project" value="UniProtKB-KW"/>
</dbReference>
<feature type="compositionally biased region" description="Basic and acidic residues" evidence="15">
    <location>
        <begin position="321"/>
        <end position="338"/>
    </location>
</feature>
<gene>
    <name evidence="20" type="ORF">LARSCL_LOCUS15250</name>
</gene>
<dbReference type="GO" id="GO:0034458">
    <property type="term" value="F:3'-5' RNA helicase activity"/>
    <property type="evidence" value="ECO:0007669"/>
    <property type="project" value="TreeGrafter"/>
</dbReference>
<dbReference type="SUPFAM" id="SSF57850">
    <property type="entry name" value="RING/U-box"/>
    <property type="match status" value="3"/>
</dbReference>
<name>A0AAV2AW70_9ARAC</name>
<dbReference type="GO" id="GO:0004540">
    <property type="term" value="F:RNA nuclease activity"/>
    <property type="evidence" value="ECO:0007669"/>
    <property type="project" value="InterPro"/>
</dbReference>
<feature type="region of interest" description="Disordered" evidence="15">
    <location>
        <begin position="1"/>
        <end position="73"/>
    </location>
</feature>
<feature type="domain" description="Helicase C-terminal" evidence="18">
    <location>
        <begin position="1172"/>
        <end position="1344"/>
    </location>
</feature>
<dbReference type="InterPro" id="IPR021139">
    <property type="entry name" value="NYN"/>
</dbReference>
<keyword evidence="9" id="KW-0347">Helicase</keyword>
<protein>
    <recommendedName>
        <fullName evidence="22">RNA helicase</fullName>
    </recommendedName>
</protein>
<evidence type="ECO:0000259" key="17">
    <source>
        <dbReference type="PROSITE" id="PS51192"/>
    </source>
</evidence>
<dbReference type="PROSITE" id="PS51194">
    <property type="entry name" value="HELICASE_CTER"/>
    <property type="match status" value="1"/>
</dbReference>
<dbReference type="InterPro" id="IPR056245">
    <property type="entry name" value="KH_DEAH11/12"/>
</dbReference>
<feature type="compositionally biased region" description="Basic residues" evidence="15">
    <location>
        <begin position="176"/>
        <end position="193"/>
    </location>
</feature>
<dbReference type="CDD" id="cd20335">
    <property type="entry name" value="BRcat_RBR"/>
    <property type="match status" value="1"/>
</dbReference>
<evidence type="ECO:0000259" key="16">
    <source>
        <dbReference type="PROSITE" id="PS50089"/>
    </source>
</evidence>
<dbReference type="SMART" id="SM00647">
    <property type="entry name" value="IBR"/>
    <property type="match status" value="2"/>
</dbReference>
<evidence type="ECO:0000256" key="3">
    <source>
        <dbReference type="ARBA" id="ARBA00022723"/>
    </source>
</evidence>
<keyword evidence="7" id="KW-0833">Ubl conjugation pathway</keyword>
<feature type="domain" description="RING-type" evidence="19">
    <location>
        <begin position="2189"/>
        <end position="2392"/>
    </location>
</feature>
<feature type="domain" description="Helicase ATP-binding" evidence="17">
    <location>
        <begin position="982"/>
        <end position="1145"/>
    </location>
</feature>
<feature type="compositionally biased region" description="Polar residues" evidence="15">
    <location>
        <begin position="212"/>
        <end position="227"/>
    </location>
</feature>
<dbReference type="Gene3D" id="1.10.10.2130">
    <property type="entry name" value="DEAH helicase family, winged-helix domain"/>
    <property type="match status" value="1"/>
</dbReference>
<dbReference type="InterPro" id="IPR001650">
    <property type="entry name" value="Helicase_C-like"/>
</dbReference>
<keyword evidence="21" id="KW-1185">Reference proteome</keyword>
<dbReference type="PROSITE" id="PS00518">
    <property type="entry name" value="ZF_RING_1"/>
    <property type="match status" value="1"/>
</dbReference>
<dbReference type="GO" id="GO:0016787">
    <property type="term" value="F:hydrolase activity"/>
    <property type="evidence" value="ECO:0007669"/>
    <property type="project" value="UniProtKB-KW"/>
</dbReference>
<dbReference type="Pfam" id="PF01936">
    <property type="entry name" value="NYN"/>
    <property type="match status" value="1"/>
</dbReference>
<dbReference type="InterPro" id="IPR042035">
    <property type="entry name" value="DEAH_win-hel_dom"/>
</dbReference>
<evidence type="ECO:0000256" key="12">
    <source>
        <dbReference type="ARBA" id="ARBA00038040"/>
    </source>
</evidence>
<feature type="compositionally biased region" description="Basic and acidic residues" evidence="15">
    <location>
        <begin position="418"/>
        <end position="429"/>
    </location>
</feature>
<comment type="caution">
    <text evidence="20">The sequence shown here is derived from an EMBL/GenBank/DDBJ whole genome shotgun (WGS) entry which is preliminary data.</text>
</comment>
<dbReference type="SUPFAM" id="SSF52540">
    <property type="entry name" value="P-loop containing nucleoside triphosphate hydrolases"/>
    <property type="match status" value="1"/>
</dbReference>
<feature type="region of interest" description="Disordered" evidence="15">
    <location>
        <begin position="318"/>
        <end position="401"/>
    </location>
</feature>
<dbReference type="CDD" id="cd20354">
    <property type="entry name" value="Rcat_RBR_RNF14"/>
    <property type="match status" value="1"/>
</dbReference>
<feature type="region of interest" description="Disordered" evidence="15">
    <location>
        <begin position="122"/>
        <end position="235"/>
    </location>
</feature>
<keyword evidence="2" id="KW-0808">Transferase</keyword>
<dbReference type="PANTHER" id="PTHR18934:SF91">
    <property type="entry name" value="PRE-MRNA-SPLICING FACTOR ATP-DEPENDENT RNA HELICASE PRP16"/>
    <property type="match status" value="1"/>
</dbReference>
<evidence type="ECO:0000256" key="15">
    <source>
        <dbReference type="SAM" id="MobiDB-lite"/>
    </source>
</evidence>
<keyword evidence="4" id="KW-0677">Repeat</keyword>
<sequence length="2397" mass="269687">MSSKDHGKKGSGQFFQGKPPDKGNKGKGPQPQNSQSNKKGDSKTPAKSQAPQRNKGKPGTKNPPKNPIQHQGGLQVGETSVQNIASLLSGLSSGIQMNQASSNIHMTHISLNVHSSSSALHMNKVLPNPGKFPTNQNQNITKKGNNPKKPDSPAELRVFTGSQVSSTEKQSNFSSGHHRGRGNFNQRGHRGSHPVHSSNSSQESNIEKHPNFSASQNQNRGRGNFSQRGYRGINPLHNSNRGQFHQHLHSDLGNLRNFGRGQHNQPAVLHYGLQNQFISPNITSTRLQNPVQSHKLFANKLTQKLVINKPASSGAFFFKTHTKENESSTLKKSDDKNPLPKVPPKPVPQYKYTNKSRPKKAKSQANLNNENQPAKGNKSDGSKKSRNRRRNKFKHEWSRKKQESKEVIPLFSFARKTVDDETESTKNVDSDEDDNASQSHCSSDESLWTTISDNEDDESSDESEVTSEFSVISSVKGSEFSGDVDSGIGLRQSGIISVFWDIENCPVPREKSAVDFVKLVRTSLYEGRTEGSFSVVCDVQNLNAIFVEELEASNVTVFHMSSTNKNAADTKLKSLLFDFRDLYVERTGCSVVLISGDSDFSSMLNTLRFKHHIYINLICKKNARHSLIEAADRCIFYEDFVKQLPTRSRTDDTEYLITVSNFPKNIPVKQIKSSLTSKLKSVNCRIRNTNELSADIVLRDECARERALSLLKKFKIGDCEIKMTCSERSKIDASNQSAKPAKSKPNKKLPVAESKIEPFFKQHTDASEKETVSGSKGASLCICVGIRLGDVTYWKNEFEKLWSTSDFVLHWEGNSGYFLANFKSLSKAQKAKKILQKSQSNEPSSPKFLKLIKQDDILSNFSLPSSIQDINKKKIEDHIKIIESKKEICLQKHKQTVEDQKASCKSSVPGANEALIAKLNELNDQKVAFLNYTQNAITKISNLDLTSEIIDKTLDDLIHDFSRECNCLTTGLPIYAKKNIILKKIKKHQVVVIRAETGSGKSTQLTQYLWREKDSTQKNLIICTQPRKIAAISLAKHVSTQIGCALGDIVGYQIGAAVKRSANTEVLYVTDFTMLKMMVNDDLKEVSHIIVDEAHERTVYTDLLLGMIKKSLAVRPNLKLIITSATIDTTIFKNYFGITDDSILEVSGRTFPIEDVWLDDDVALGWDYFKKTVDTVCSILGQEAGDILAFLTTPLETEKAVKDLSSRLDSKLAQRVKVFQLHGKLDVQEQQKIFERTPNGMQKVVFATNCAETSVTIPGIKFVVDCGMVKESQYDVIRNMNIMSVNFVSQSSAEQRRGRAGRTQVGKCYRLYSQANYETMNKITEPEILRVNLGQALLRLMKLGIKDPLQFDFVQSPPQEVLLSSMQQLLDLNAVNLFDMSLSELGEHMSYLPLEPRLSFLVLTGIDLSIGFEAIVLAALVTVSRNIFFRTAENKSEADSKKMRFCQSESDFLTFLHVYKEWVTVPKQLKSKWCVLNCINARSLRTAHDLVNEIIHILKNEIKTKISCKFNEESAQDPLLKLIFRSFHQNLCIFSGHYKFGYRSFGVTGDLLIHPSSSLYTYGHWRPQFLVYDTILRTDKTYLINVSPVPRDIILECMNTYGLNVNLAGLETLPLTAYGISPIGKTILLRDIVGKHGIQRRKLEDQIKKAIGSENTIMDVDVQKGEIKVYGPQDKYDEIAAILCPLIEKAQERLAAEEKEVFLYPELCTIMSAGIAVKDVVFPGEFRDLKVIPTADVDVPSVVEKLRTCGQILTVREWKNYFKVTFASPLDAKLAMETYSNEKEFTLQKIVSFNSGDNRINQYKIYVSYLRRECTGEAFVTADPPTVIPVNLFYCDEILKASNSKKTLDIRIVGLPANTDRHDFEKFIATILPLESKLQKCIIVRRKVYDSPPAELQLVKVKLTQIFSEFTSQDKFTIDLKKPTSKDFRWNACIFFQNPCDGERAVNGLKIRPYIEGVLDLQMKPSLQTSLYCKREVFTAVEDEIAEALNFFKDNAKPGCTLEINAVPSGENNVQIKITSNNLSDISDARKAILGFLLGDQIECYGKPSLEKLFSKLGQEHLKKIAEAKSKCYVEINVHKKVVTVFGNTSACNSVKLEINEFLNQLEDEDLEELELMSGNEKPGILRVLLSTYGHDLEELKTASGLTNIEIDSRRHVLTVRGSRTAVTACKGIIEDIKTKLEDVITEEDAEVCPVCYDKVSDQSHRLEYCGHLYCKECILHWFQTASDFPLCCITCESPVVLEDIQWATKEVKLFDQEIYKKSLVAFVESRDDVSYCPSPDCPMIFRISNDGTVFQCPICNNSICTQCKELFHYGMSCSWNKICKGDEDYSLKMWMEADPEGRKTCPSCSAPIEKNGGCNHMTCWKCKCHMCWLCLRVFPNAEMVYQHQPSCPKRSV</sequence>
<dbReference type="GO" id="GO:0003723">
    <property type="term" value="F:RNA binding"/>
    <property type="evidence" value="ECO:0007669"/>
    <property type="project" value="TreeGrafter"/>
</dbReference>
<feature type="compositionally biased region" description="Polar residues" evidence="15">
    <location>
        <begin position="195"/>
        <end position="204"/>
    </location>
</feature>
<feature type="compositionally biased region" description="Polar residues" evidence="15">
    <location>
        <begin position="436"/>
        <end position="451"/>
    </location>
</feature>
<dbReference type="InterPro" id="IPR011545">
    <property type="entry name" value="DEAD/DEAH_box_helicase_dom"/>
</dbReference>
<dbReference type="Proteomes" id="UP001497382">
    <property type="component" value="Unassembled WGS sequence"/>
</dbReference>
<evidence type="ECO:0000256" key="7">
    <source>
        <dbReference type="ARBA" id="ARBA00022786"/>
    </source>
</evidence>
<dbReference type="InterPro" id="IPR027417">
    <property type="entry name" value="P-loop_NTPase"/>
</dbReference>
<dbReference type="Pfam" id="PF00270">
    <property type="entry name" value="DEAD"/>
    <property type="match status" value="1"/>
</dbReference>
<dbReference type="Gene3D" id="1.20.120.1750">
    <property type="match status" value="1"/>
</dbReference>
<dbReference type="CDD" id="cd18791">
    <property type="entry name" value="SF2_C_RHA"/>
    <property type="match status" value="1"/>
</dbReference>
<dbReference type="Gene3D" id="3.40.50.1010">
    <property type="entry name" value="5'-nuclease"/>
    <property type="match status" value="1"/>
</dbReference>
<dbReference type="InterPro" id="IPR001841">
    <property type="entry name" value="Znf_RING"/>
</dbReference>
<dbReference type="InterPro" id="IPR047548">
    <property type="entry name" value="Rcat_RBR_RNF14"/>
</dbReference>
<dbReference type="SMART" id="SM00487">
    <property type="entry name" value="DEXDc"/>
    <property type="match status" value="1"/>
</dbReference>
<dbReference type="SMART" id="SM00490">
    <property type="entry name" value="HELICc"/>
    <property type="match status" value="1"/>
</dbReference>
<reference evidence="20 21" key="1">
    <citation type="submission" date="2024-04" db="EMBL/GenBank/DDBJ databases">
        <authorList>
            <person name="Rising A."/>
            <person name="Reimegard J."/>
            <person name="Sonavane S."/>
            <person name="Akerstrom W."/>
            <person name="Nylinder S."/>
            <person name="Hedman E."/>
            <person name="Kallberg Y."/>
        </authorList>
    </citation>
    <scope>NUCLEOTIDE SEQUENCE [LARGE SCALE GENOMIC DNA]</scope>
</reference>
<feature type="compositionally biased region" description="Basic residues" evidence="15">
    <location>
        <begin position="384"/>
        <end position="393"/>
    </location>
</feature>
<accession>A0AAV2AW70</accession>
<evidence type="ECO:0000256" key="11">
    <source>
        <dbReference type="ARBA" id="ARBA00022840"/>
    </source>
</evidence>
<dbReference type="InterPro" id="IPR007502">
    <property type="entry name" value="Helicase-assoc_dom"/>
</dbReference>
<evidence type="ECO:0000259" key="19">
    <source>
        <dbReference type="PROSITE" id="PS51873"/>
    </source>
</evidence>
<dbReference type="Gene3D" id="3.40.50.300">
    <property type="entry name" value="P-loop containing nucleotide triphosphate hydrolases"/>
    <property type="match status" value="2"/>
</dbReference>
<dbReference type="CDD" id="cd17917">
    <property type="entry name" value="DEXHc_RHA-like"/>
    <property type="match status" value="1"/>
</dbReference>
<evidence type="ECO:0000256" key="9">
    <source>
        <dbReference type="ARBA" id="ARBA00022806"/>
    </source>
</evidence>
<evidence type="ECO:0000256" key="1">
    <source>
        <dbReference type="ARBA" id="ARBA00004906"/>
    </source>
</evidence>
<proteinExistence type="inferred from homology"/>
<dbReference type="SMART" id="SM00847">
    <property type="entry name" value="HA2"/>
    <property type="match status" value="1"/>
</dbReference>
<dbReference type="InterPro" id="IPR017907">
    <property type="entry name" value="Znf_RING_CS"/>
</dbReference>
<feature type="compositionally biased region" description="Polar residues" evidence="15">
    <location>
        <begin position="160"/>
        <end position="175"/>
    </location>
</feature>
<dbReference type="PANTHER" id="PTHR18934">
    <property type="entry name" value="ATP-DEPENDENT RNA HELICASE"/>
    <property type="match status" value="1"/>
</dbReference>
<evidence type="ECO:0000256" key="13">
    <source>
        <dbReference type="ARBA" id="ARBA00044508"/>
    </source>
</evidence>
<dbReference type="CDD" id="cd10910">
    <property type="entry name" value="PIN_limkain_b1_N_like"/>
    <property type="match status" value="1"/>
</dbReference>
<dbReference type="PROSITE" id="PS00690">
    <property type="entry name" value="DEAH_ATP_HELICASE"/>
    <property type="match status" value="1"/>
</dbReference>
<dbReference type="InterPro" id="IPR002867">
    <property type="entry name" value="IBR_dom"/>
</dbReference>
<dbReference type="InterPro" id="IPR014001">
    <property type="entry name" value="Helicase_ATP-bd"/>
</dbReference>
<keyword evidence="10" id="KW-0862">Zinc</keyword>
<evidence type="ECO:0000313" key="21">
    <source>
        <dbReference type="Proteomes" id="UP001497382"/>
    </source>
</evidence>
<dbReference type="PROSITE" id="PS51192">
    <property type="entry name" value="HELICASE_ATP_BIND_1"/>
    <property type="match status" value="1"/>
</dbReference>
<feature type="compositionally biased region" description="Polar residues" evidence="15">
    <location>
        <begin position="363"/>
        <end position="374"/>
    </location>
</feature>
<organism evidence="20 21">
    <name type="scientific">Larinioides sclopetarius</name>
    <dbReference type="NCBI Taxonomy" id="280406"/>
    <lineage>
        <taxon>Eukaryota</taxon>
        <taxon>Metazoa</taxon>
        <taxon>Ecdysozoa</taxon>
        <taxon>Arthropoda</taxon>
        <taxon>Chelicerata</taxon>
        <taxon>Arachnida</taxon>
        <taxon>Araneae</taxon>
        <taxon>Araneomorphae</taxon>
        <taxon>Entelegynae</taxon>
        <taxon>Araneoidea</taxon>
        <taxon>Araneidae</taxon>
        <taxon>Larinioides</taxon>
    </lineage>
</organism>
<dbReference type="EMBL" id="CAXIEN010000229">
    <property type="protein sequence ID" value="CAL1288271.1"/>
    <property type="molecule type" value="Genomic_DNA"/>
</dbReference>
<comment type="pathway">
    <text evidence="1">Protein modification; protein ubiquitination.</text>
</comment>
<dbReference type="GO" id="GO:0005524">
    <property type="term" value="F:ATP binding"/>
    <property type="evidence" value="ECO:0007669"/>
    <property type="project" value="UniProtKB-KW"/>
</dbReference>
<dbReference type="Gene3D" id="3.30.40.10">
    <property type="entry name" value="Zinc/RING finger domain, C3HC4 (zinc finger)"/>
    <property type="match status" value="1"/>
</dbReference>
<dbReference type="PROSITE" id="PS51873">
    <property type="entry name" value="TRIAD"/>
    <property type="match status" value="1"/>
</dbReference>
<evidence type="ECO:0000313" key="20">
    <source>
        <dbReference type="EMBL" id="CAL1288271.1"/>
    </source>
</evidence>
<comment type="similarity">
    <text evidence="13">Belongs to the RBR family. RNF14 subfamily.</text>
</comment>
<dbReference type="InterPro" id="IPR013083">
    <property type="entry name" value="Znf_RING/FYVE/PHD"/>
</dbReference>
<keyword evidence="8" id="KW-0378">Hydrolase</keyword>
<keyword evidence="5" id="KW-0547">Nucleotide-binding</keyword>
<evidence type="ECO:0000259" key="18">
    <source>
        <dbReference type="PROSITE" id="PS51194"/>
    </source>
</evidence>
<evidence type="ECO:0000256" key="4">
    <source>
        <dbReference type="ARBA" id="ARBA00022737"/>
    </source>
</evidence>
<dbReference type="Pfam" id="PF01485">
    <property type="entry name" value="IBR"/>
    <property type="match status" value="1"/>
</dbReference>
<dbReference type="Pfam" id="PF00271">
    <property type="entry name" value="Helicase_C"/>
    <property type="match status" value="1"/>
</dbReference>
<evidence type="ECO:0008006" key="22">
    <source>
        <dbReference type="Google" id="ProtNLM"/>
    </source>
</evidence>